<dbReference type="SMART" id="SM00421">
    <property type="entry name" value="HTH_LUXR"/>
    <property type="match status" value="1"/>
</dbReference>
<feature type="domain" description="HTH luxR-type" evidence="1">
    <location>
        <begin position="153"/>
        <end position="218"/>
    </location>
</feature>
<gene>
    <name evidence="2" type="ORF">IB285_01875</name>
</gene>
<proteinExistence type="predicted"/>
<evidence type="ECO:0000313" key="2">
    <source>
        <dbReference type="EMBL" id="MBD2840997.1"/>
    </source>
</evidence>
<sequence>MAIAQTESFRGWILMTKSTSAAIVCHSTFLLDMVSDNLRERGVTVLAAESSFGDVPIDCSPDVMVVVEAAPGDAFRSSDKVDAIARRFSRWLTIGSSEQGSAFQRLRAIRSDISGVPLDIGSDDMYHAVELASKASSVCIGGTCCKCLSREMHKLNEAHLDRGQWEILEMLADGATNKHIANRFACDESKVKGMIRRLLTAIDASNRTQAAVLAARAGL</sequence>
<evidence type="ECO:0000259" key="1">
    <source>
        <dbReference type="PROSITE" id="PS50043"/>
    </source>
</evidence>
<organism evidence="2 3">
    <name type="scientific">Erythrobacter rubeus</name>
    <dbReference type="NCBI Taxonomy" id="2760803"/>
    <lineage>
        <taxon>Bacteria</taxon>
        <taxon>Pseudomonadati</taxon>
        <taxon>Pseudomonadota</taxon>
        <taxon>Alphaproteobacteria</taxon>
        <taxon>Sphingomonadales</taxon>
        <taxon>Erythrobacteraceae</taxon>
        <taxon>Erythrobacter/Porphyrobacter group</taxon>
        <taxon>Erythrobacter</taxon>
    </lineage>
</organism>
<dbReference type="SUPFAM" id="SSF46894">
    <property type="entry name" value="C-terminal effector domain of the bipartite response regulators"/>
    <property type="match status" value="1"/>
</dbReference>
<dbReference type="Pfam" id="PF00196">
    <property type="entry name" value="GerE"/>
    <property type="match status" value="1"/>
</dbReference>
<dbReference type="EMBL" id="JACXLC010000001">
    <property type="protein sequence ID" value="MBD2840997.1"/>
    <property type="molecule type" value="Genomic_DNA"/>
</dbReference>
<dbReference type="Gene3D" id="1.10.10.10">
    <property type="entry name" value="Winged helix-like DNA-binding domain superfamily/Winged helix DNA-binding domain"/>
    <property type="match status" value="1"/>
</dbReference>
<dbReference type="InterPro" id="IPR016032">
    <property type="entry name" value="Sig_transdc_resp-reg_C-effctor"/>
</dbReference>
<name>A0ABR8KNW0_9SPHN</name>
<comment type="caution">
    <text evidence="2">The sequence shown here is derived from an EMBL/GenBank/DDBJ whole genome shotgun (WGS) entry which is preliminary data.</text>
</comment>
<dbReference type="PROSITE" id="PS50043">
    <property type="entry name" value="HTH_LUXR_2"/>
    <property type="match status" value="1"/>
</dbReference>
<protein>
    <submittedName>
        <fullName evidence="2">Response regulator transcription factor</fullName>
    </submittedName>
</protein>
<dbReference type="Proteomes" id="UP000635384">
    <property type="component" value="Unassembled WGS sequence"/>
</dbReference>
<dbReference type="InterPro" id="IPR000792">
    <property type="entry name" value="Tscrpt_reg_LuxR_C"/>
</dbReference>
<keyword evidence="3" id="KW-1185">Reference proteome</keyword>
<dbReference type="InterPro" id="IPR036388">
    <property type="entry name" value="WH-like_DNA-bd_sf"/>
</dbReference>
<evidence type="ECO:0000313" key="3">
    <source>
        <dbReference type="Proteomes" id="UP000635384"/>
    </source>
</evidence>
<accession>A0ABR8KNW0</accession>
<reference evidence="2 3" key="1">
    <citation type="submission" date="2020-09" db="EMBL/GenBank/DDBJ databases">
        <authorList>
            <person name="Yoon J.-W."/>
        </authorList>
    </citation>
    <scope>NUCLEOTIDE SEQUENCE [LARGE SCALE GENOMIC DNA]</scope>
    <source>
        <strain evidence="2 3">KMU-140</strain>
    </source>
</reference>